<evidence type="ECO:0000313" key="4">
    <source>
        <dbReference type="Proteomes" id="UP001312865"/>
    </source>
</evidence>
<dbReference type="InterPro" id="IPR013486">
    <property type="entry name" value="SpoIID/LytB"/>
</dbReference>
<dbReference type="Proteomes" id="UP001312865">
    <property type="component" value="Unassembled WGS sequence"/>
</dbReference>
<dbReference type="PANTHER" id="PTHR30032:SF4">
    <property type="entry name" value="AMIDASE ENHANCER"/>
    <property type="match status" value="1"/>
</dbReference>
<dbReference type="EMBL" id="JBBAXC010000020">
    <property type="protein sequence ID" value="MEI5909111.1"/>
    <property type="molecule type" value="Genomic_DNA"/>
</dbReference>
<keyword evidence="4" id="KW-1185">Reference proteome</keyword>
<evidence type="ECO:0000256" key="1">
    <source>
        <dbReference type="SAM" id="Phobius"/>
    </source>
</evidence>
<dbReference type="InterPro" id="IPR051922">
    <property type="entry name" value="Bact_Sporulation_Assoc"/>
</dbReference>
<dbReference type="RefSeq" id="WP_336588557.1">
    <property type="nucleotide sequence ID" value="NZ_JBBAXC010000020.1"/>
</dbReference>
<keyword evidence="1" id="KW-1133">Transmembrane helix</keyword>
<proteinExistence type="predicted"/>
<name>A0ABU8HI84_9BACI</name>
<comment type="caution">
    <text evidence="3">The sequence shown here is derived from an EMBL/GenBank/DDBJ whole genome shotgun (WGS) entry which is preliminary data.</text>
</comment>
<accession>A0ABU8HI84</accession>
<feature type="domain" description="Sporulation stage II protein D amidase enhancer LytB N-terminal" evidence="2">
    <location>
        <begin position="64"/>
        <end position="166"/>
    </location>
</feature>
<dbReference type="PANTHER" id="PTHR30032">
    <property type="entry name" value="N-ACETYLMURAMOYL-L-ALANINE AMIDASE-RELATED"/>
    <property type="match status" value="1"/>
</dbReference>
<dbReference type="InterPro" id="IPR013693">
    <property type="entry name" value="SpoIID/LytB_N"/>
</dbReference>
<sequence>MKNLKPILVIAALFLLVTFIVPVLVVLPFSSEEENGGLDEKLSPETNELRTLEDSIEISVFRTQENTIETLPLEKYVIGVVSGEMPAEFESEALKAQALTARTYIVKQLSKSKADLPEGADVKDTTQHQVYKNNDELKQLWGNDYQWMIDKITKAVIDTKGQIITYNDTPIDATFFSTSNGSTENSETYWKYELPYLKSVESPWDKDSPKYESQKIITVSEFEEKLGIQLPSDGSVGVITSRTPGNQVGSVKISDSEFTGPEVRQKLDLKSADFSWVRKEEHIVINTKGYGHGIGMSQYGANGMAKEGKTYKEIVHHYYQGVNIALAEDLLTASTSEN</sequence>
<keyword evidence="1" id="KW-0472">Membrane</keyword>
<evidence type="ECO:0000259" key="2">
    <source>
        <dbReference type="Pfam" id="PF08486"/>
    </source>
</evidence>
<evidence type="ECO:0000313" key="3">
    <source>
        <dbReference type="EMBL" id="MEI5909111.1"/>
    </source>
</evidence>
<dbReference type="NCBIfam" id="TIGR02669">
    <property type="entry name" value="SpoIID_LytB"/>
    <property type="match status" value="1"/>
</dbReference>
<protein>
    <submittedName>
        <fullName evidence="3">Stage II sporulation protein D</fullName>
    </submittedName>
</protein>
<dbReference type="InterPro" id="IPR014225">
    <property type="entry name" value="Spore_II_D_firmicutes"/>
</dbReference>
<reference evidence="3 4" key="1">
    <citation type="journal article" date="2018" name="J. Microbiol.">
        <title>Bacillus spongiae sp. nov., isolated from sponge of Jeju Island.</title>
        <authorList>
            <person name="Lee G.E."/>
            <person name="Im W.T."/>
            <person name="Park J.S."/>
        </authorList>
    </citation>
    <scope>NUCLEOTIDE SEQUENCE [LARGE SCALE GENOMIC DNA]</scope>
    <source>
        <strain evidence="3 4">135PIL107-10</strain>
    </source>
</reference>
<organism evidence="3 4">
    <name type="scientific">Bacillus spongiae</name>
    <dbReference type="NCBI Taxonomy" id="2683610"/>
    <lineage>
        <taxon>Bacteria</taxon>
        <taxon>Bacillati</taxon>
        <taxon>Bacillota</taxon>
        <taxon>Bacilli</taxon>
        <taxon>Bacillales</taxon>
        <taxon>Bacillaceae</taxon>
        <taxon>Bacillus</taxon>
    </lineage>
</organism>
<feature type="transmembrane region" description="Helical" evidence="1">
    <location>
        <begin position="7"/>
        <end position="29"/>
    </location>
</feature>
<gene>
    <name evidence="3" type="primary">spoIID</name>
    <name evidence="3" type="ORF">WAK64_18840</name>
</gene>
<dbReference type="Pfam" id="PF08486">
    <property type="entry name" value="SpoIID"/>
    <property type="match status" value="1"/>
</dbReference>
<dbReference type="NCBIfam" id="TIGR02870">
    <property type="entry name" value="spore_II_D"/>
    <property type="match status" value="1"/>
</dbReference>
<keyword evidence="1" id="KW-0812">Transmembrane</keyword>